<proteinExistence type="predicted"/>
<dbReference type="Gene3D" id="3.90.226.10">
    <property type="entry name" value="2-enoyl-CoA Hydratase, Chain A, domain 1"/>
    <property type="match status" value="1"/>
</dbReference>
<organism evidence="3 4">
    <name type="scientific">Thiothrix eikelboomii</name>
    <dbReference type="NCBI Taxonomy" id="92487"/>
    <lineage>
        <taxon>Bacteria</taxon>
        <taxon>Pseudomonadati</taxon>
        <taxon>Pseudomonadota</taxon>
        <taxon>Gammaproteobacteria</taxon>
        <taxon>Thiotrichales</taxon>
        <taxon>Thiotrichaceae</taxon>
        <taxon>Thiothrix</taxon>
    </lineage>
</organism>
<feature type="domain" description="Chlamydial protease/proteasome-like activity factor PDZ" evidence="2">
    <location>
        <begin position="108"/>
        <end position="217"/>
    </location>
</feature>
<dbReference type="GO" id="GO:0008236">
    <property type="term" value="F:serine-type peptidase activity"/>
    <property type="evidence" value="ECO:0007669"/>
    <property type="project" value="InterPro"/>
</dbReference>
<protein>
    <submittedName>
        <fullName evidence="3">Peptidase family S41</fullName>
    </submittedName>
</protein>
<dbReference type="Gene3D" id="2.30.42.10">
    <property type="match status" value="1"/>
</dbReference>
<dbReference type="OrthoDB" id="3275712at2"/>
<evidence type="ECO:0000313" key="4">
    <source>
        <dbReference type="Proteomes" id="UP000190460"/>
    </source>
</evidence>
<name>A0A1T4W939_9GAMM</name>
<dbReference type="RefSeq" id="WP_078921758.1">
    <property type="nucleotide sequence ID" value="NZ_FUYB01000004.1"/>
</dbReference>
<feature type="domain" description="Tail specific protease" evidence="1">
    <location>
        <begin position="311"/>
        <end position="481"/>
    </location>
</feature>
<gene>
    <name evidence="3" type="ORF">SAMN02745130_01288</name>
</gene>
<evidence type="ECO:0000259" key="2">
    <source>
        <dbReference type="Pfam" id="PF17816"/>
    </source>
</evidence>
<dbReference type="InterPro" id="IPR041126">
    <property type="entry name" value="CPAF_PDZ"/>
</dbReference>
<dbReference type="STRING" id="92487.SAMN02745130_01288"/>
<dbReference type="InterPro" id="IPR029045">
    <property type="entry name" value="ClpP/crotonase-like_dom_sf"/>
</dbReference>
<dbReference type="PANTHER" id="PTHR32060:SF22">
    <property type="entry name" value="CARBOXYL-TERMINAL-PROCESSING PEPTIDASE 3, CHLOROPLASTIC"/>
    <property type="match status" value="1"/>
</dbReference>
<reference evidence="3 4" key="1">
    <citation type="submission" date="2017-02" db="EMBL/GenBank/DDBJ databases">
        <authorList>
            <person name="Peterson S.W."/>
        </authorList>
    </citation>
    <scope>NUCLEOTIDE SEQUENCE [LARGE SCALE GENOMIC DNA]</scope>
    <source>
        <strain evidence="3 4">ATCC 49788</strain>
    </source>
</reference>
<dbReference type="GO" id="GO:0004175">
    <property type="term" value="F:endopeptidase activity"/>
    <property type="evidence" value="ECO:0007669"/>
    <property type="project" value="TreeGrafter"/>
</dbReference>
<dbReference type="InterPro" id="IPR005151">
    <property type="entry name" value="Tail-specific_protease"/>
</dbReference>
<dbReference type="Proteomes" id="UP000190460">
    <property type="component" value="Unassembled WGS sequence"/>
</dbReference>
<dbReference type="GO" id="GO:0006508">
    <property type="term" value="P:proteolysis"/>
    <property type="evidence" value="ECO:0007669"/>
    <property type="project" value="InterPro"/>
</dbReference>
<evidence type="ECO:0000259" key="1">
    <source>
        <dbReference type="Pfam" id="PF03572"/>
    </source>
</evidence>
<dbReference type="PANTHER" id="PTHR32060">
    <property type="entry name" value="TAIL-SPECIFIC PROTEASE"/>
    <property type="match status" value="1"/>
</dbReference>
<keyword evidence="4" id="KW-1185">Reference proteome</keyword>
<dbReference type="EMBL" id="FUYB01000004">
    <property type="protein sequence ID" value="SKA73824.1"/>
    <property type="molecule type" value="Genomic_DNA"/>
</dbReference>
<accession>A0A1T4W939</accession>
<sequence length="650" mass="72513">MLELAASLPRLADNLPKEAGLTLADKRTLVNQAKVLIEQVYAHIYLKKALYAIDPVQRLSLLQYRLENPSDLVVNSELEFHRELLAIFTSLHDLHTNYVLPAPYNALTAVLPFLVEEYFDDQQQAHYLITKISSVATVTDSFKAGVELILWNGLPIQEAIRLNGEQSGGSNPAARYAVGLRSLTIRPLAINLPPLEHRIYLQYKTAEGSLHELALEWLVLKQMGGLATDLGLTASPDELLPLPQRPSDIYRDFLMGNQLEGDYINQARKKLFVEFRRPTRRNSTRRADSTEVKSLLPDINARAVNTPSGSFAYLRLFSFMVQDDQAFLEEIIRLLKLLPSNGLILDVRGNSGGLITAAERLLQIFTPQRIEPEKAQFISTSLIRELCIRNSPSPIAPQINLKAWVPSLKQAPVTGTLYSTAHAITTEEEANNIGQRYTGPVVLITDAHCYSATDMFAAGFRDHKIGKILGASDNTGAGGANVWQHLVLRVLAEAPGRAENNTLTKAFTELPRMADFRVSSRRMLRSGEQAGLPLEDFGVEPDERHYMTRTDLLNENQDLIHHAAKLLLTQARYPLTVKLDTNQCALQVSSEGIDRVDWYLDDRPAGSVEVRNNAVTLQLPKTSTERLLRLEGFAKDTKVATTQIKLKCNS</sequence>
<dbReference type="SUPFAM" id="SSF52096">
    <property type="entry name" value="ClpP/crotonase"/>
    <property type="match status" value="1"/>
</dbReference>
<dbReference type="Pfam" id="PF03572">
    <property type="entry name" value="Peptidase_S41"/>
    <property type="match status" value="1"/>
</dbReference>
<evidence type="ECO:0000313" key="3">
    <source>
        <dbReference type="EMBL" id="SKA73824.1"/>
    </source>
</evidence>
<dbReference type="Pfam" id="PF17816">
    <property type="entry name" value="PDZ_4"/>
    <property type="match status" value="1"/>
</dbReference>
<dbReference type="InterPro" id="IPR036034">
    <property type="entry name" value="PDZ_sf"/>
</dbReference>
<dbReference type="AlphaFoldDB" id="A0A1T4W939"/>